<dbReference type="PANTHER" id="PTHR23026:SF90">
    <property type="entry name" value="IODOTYROSINE DEIODINASE 1"/>
    <property type="match status" value="1"/>
</dbReference>
<organism evidence="5 6">
    <name type="scientific">Candidimonas humi</name>
    <dbReference type="NCBI Taxonomy" id="683355"/>
    <lineage>
        <taxon>Bacteria</taxon>
        <taxon>Pseudomonadati</taxon>
        <taxon>Pseudomonadota</taxon>
        <taxon>Betaproteobacteria</taxon>
        <taxon>Burkholderiales</taxon>
        <taxon>Alcaligenaceae</taxon>
        <taxon>Candidimonas</taxon>
    </lineage>
</organism>
<dbReference type="InterPro" id="IPR029479">
    <property type="entry name" value="Nitroreductase"/>
</dbReference>
<accession>A0ABV8P2A8</accession>
<keyword evidence="6" id="KW-1185">Reference proteome</keyword>
<keyword evidence="3" id="KW-0560">Oxidoreductase</keyword>
<protein>
    <submittedName>
        <fullName evidence="5">Nitroreductase</fullName>
    </submittedName>
</protein>
<dbReference type="PANTHER" id="PTHR23026">
    <property type="entry name" value="NADPH NITROREDUCTASE"/>
    <property type="match status" value="1"/>
</dbReference>
<dbReference type="RefSeq" id="WP_217966545.1">
    <property type="nucleotide sequence ID" value="NZ_JAHTBN010000015.1"/>
</dbReference>
<dbReference type="Proteomes" id="UP001595848">
    <property type="component" value="Unassembled WGS sequence"/>
</dbReference>
<feature type="domain" description="Nitroreductase" evidence="4">
    <location>
        <begin position="24"/>
        <end position="211"/>
    </location>
</feature>
<name>A0ABV8P2A8_9BURK</name>
<dbReference type="CDD" id="cd02136">
    <property type="entry name" value="PnbA_NfnB-like"/>
    <property type="match status" value="1"/>
</dbReference>
<evidence type="ECO:0000256" key="3">
    <source>
        <dbReference type="ARBA" id="ARBA00023002"/>
    </source>
</evidence>
<comment type="caution">
    <text evidence="5">The sequence shown here is derived from an EMBL/GenBank/DDBJ whole genome shotgun (WGS) entry which is preliminary data.</text>
</comment>
<sequence length="236" mass="25904">MALPLRPEPVESVLPCNFAALAGDRRSVRAFQDRPLPAGTLERLLQLARRAPSGANLQPGRFIQIEGGIRGRLSSALVEACRDGRQEPEDYGYFPQPMPMSLRRRQVAAAQALYRAVGVAREDRAGRDRQFERNFFFFDAPVALIVTIDREFGAGGYMDLGMTLYGLMLAAQAEGLASCGIGALASYPGLIRRTLGLGERDCIVCGMAIGYADPQAPVNETVTTRCELDEYFTRLR</sequence>
<proteinExistence type="predicted"/>
<dbReference type="EMBL" id="JBHSBV010000012">
    <property type="protein sequence ID" value="MFC4203345.1"/>
    <property type="molecule type" value="Genomic_DNA"/>
</dbReference>
<reference evidence="6" key="1">
    <citation type="journal article" date="2019" name="Int. J. Syst. Evol. Microbiol.">
        <title>The Global Catalogue of Microorganisms (GCM) 10K type strain sequencing project: providing services to taxonomists for standard genome sequencing and annotation.</title>
        <authorList>
            <consortium name="The Broad Institute Genomics Platform"/>
            <consortium name="The Broad Institute Genome Sequencing Center for Infectious Disease"/>
            <person name="Wu L."/>
            <person name="Ma J."/>
        </authorList>
    </citation>
    <scope>NUCLEOTIDE SEQUENCE [LARGE SCALE GENOMIC DNA]</scope>
    <source>
        <strain evidence="6">LMG 24813</strain>
    </source>
</reference>
<evidence type="ECO:0000256" key="2">
    <source>
        <dbReference type="ARBA" id="ARBA00022643"/>
    </source>
</evidence>
<dbReference type="Pfam" id="PF00881">
    <property type="entry name" value="Nitroreductase"/>
    <property type="match status" value="1"/>
</dbReference>
<evidence type="ECO:0000256" key="1">
    <source>
        <dbReference type="ARBA" id="ARBA00022630"/>
    </source>
</evidence>
<keyword evidence="1" id="KW-0285">Flavoprotein</keyword>
<evidence type="ECO:0000313" key="6">
    <source>
        <dbReference type="Proteomes" id="UP001595848"/>
    </source>
</evidence>
<gene>
    <name evidence="5" type="ORF">ACFOY1_20525</name>
</gene>
<evidence type="ECO:0000313" key="5">
    <source>
        <dbReference type="EMBL" id="MFC4203345.1"/>
    </source>
</evidence>
<keyword evidence="2" id="KW-0288">FMN</keyword>
<evidence type="ECO:0000259" key="4">
    <source>
        <dbReference type="Pfam" id="PF00881"/>
    </source>
</evidence>
<dbReference type="InterPro" id="IPR050627">
    <property type="entry name" value="Nitroreductase/BluB"/>
</dbReference>